<evidence type="ECO:0000313" key="2">
    <source>
        <dbReference type="EMBL" id="OLL22100.1"/>
    </source>
</evidence>
<evidence type="ECO:0000256" key="1">
    <source>
        <dbReference type="SAM" id="MobiDB-lite"/>
    </source>
</evidence>
<keyword evidence="3" id="KW-1185">Reference proteome</keyword>
<accession>A0A1U7LHG5</accession>
<name>A0A1U7LHG5_NEOID</name>
<comment type="caution">
    <text evidence="2">The sequence shown here is derived from an EMBL/GenBank/DDBJ whole genome shotgun (WGS) entry which is preliminary data.</text>
</comment>
<proteinExistence type="predicted"/>
<reference evidence="2 3" key="1">
    <citation type="submission" date="2016-04" db="EMBL/GenBank/DDBJ databases">
        <title>Evolutionary innovation and constraint leading to complex multicellularity in the Ascomycota.</title>
        <authorList>
            <person name="Cisse O."/>
            <person name="Nguyen A."/>
            <person name="Hewitt D.A."/>
            <person name="Jedd G."/>
            <person name="Stajich J.E."/>
        </authorList>
    </citation>
    <scope>NUCLEOTIDE SEQUENCE [LARGE SCALE GENOMIC DNA]</scope>
    <source>
        <strain evidence="2 3">DAH-3</strain>
    </source>
</reference>
<gene>
    <name evidence="2" type="ORF">NEOLI_002811</name>
</gene>
<dbReference type="EMBL" id="LXFE01003903">
    <property type="protein sequence ID" value="OLL22100.1"/>
    <property type="molecule type" value="Genomic_DNA"/>
</dbReference>
<protein>
    <submittedName>
        <fullName evidence="2">Uncharacterized protein</fullName>
    </submittedName>
</protein>
<dbReference type="Proteomes" id="UP000186594">
    <property type="component" value="Unassembled WGS sequence"/>
</dbReference>
<feature type="region of interest" description="Disordered" evidence="1">
    <location>
        <begin position="28"/>
        <end position="51"/>
    </location>
</feature>
<evidence type="ECO:0000313" key="3">
    <source>
        <dbReference type="Proteomes" id="UP000186594"/>
    </source>
</evidence>
<dbReference type="AlphaFoldDB" id="A0A1U7LHG5"/>
<organism evidence="2 3">
    <name type="scientific">Neolecta irregularis (strain DAH-3)</name>
    <dbReference type="NCBI Taxonomy" id="1198029"/>
    <lineage>
        <taxon>Eukaryota</taxon>
        <taxon>Fungi</taxon>
        <taxon>Dikarya</taxon>
        <taxon>Ascomycota</taxon>
        <taxon>Taphrinomycotina</taxon>
        <taxon>Neolectales</taxon>
        <taxon>Neolectaceae</taxon>
        <taxon>Neolecta</taxon>
    </lineage>
</organism>
<sequence>MPTLSTKRNASLSIQKCTGLEYQPAPAAHGIRTRTMKSKSIEIHPTGRNMIAVKRRLATKTEEAKHKRNHPPAFGTMDNYSINSFLAGLEEMLGKEMQENWEEGKAILKNQPILLAPVVQLSRTR</sequence>